<dbReference type="PROSITE" id="PS00518">
    <property type="entry name" value="ZF_RING_1"/>
    <property type="match status" value="1"/>
</dbReference>
<dbReference type="CDD" id="cd22584">
    <property type="entry name" value="Rcat_RBR_unk"/>
    <property type="match status" value="1"/>
</dbReference>
<accession>A0A7S3P4X4</accession>
<keyword evidence="6" id="KW-0862">Zinc</keyword>
<evidence type="ECO:0000256" key="3">
    <source>
        <dbReference type="ARBA" id="ARBA00022737"/>
    </source>
</evidence>
<keyword evidence="3" id="KW-0677">Repeat</keyword>
<keyword evidence="4 7" id="KW-0863">Zinc-finger</keyword>
<protein>
    <recommendedName>
        <fullName evidence="12">RING-type domain-containing protein</fullName>
    </recommendedName>
</protein>
<dbReference type="Gene3D" id="3.30.40.10">
    <property type="entry name" value="Zinc/RING finger domain, C3HC4 (zinc finger)"/>
    <property type="match status" value="1"/>
</dbReference>
<dbReference type="SMART" id="SM00184">
    <property type="entry name" value="RING"/>
    <property type="match status" value="1"/>
</dbReference>
<feature type="region of interest" description="Disordered" evidence="8">
    <location>
        <begin position="1"/>
        <end position="44"/>
    </location>
</feature>
<evidence type="ECO:0000259" key="9">
    <source>
        <dbReference type="PROSITE" id="PS50089"/>
    </source>
</evidence>
<dbReference type="PROSITE" id="PS51873">
    <property type="entry name" value="TRIAD"/>
    <property type="match status" value="1"/>
</dbReference>
<dbReference type="InterPro" id="IPR017907">
    <property type="entry name" value="Znf_RING_CS"/>
</dbReference>
<evidence type="ECO:0000256" key="2">
    <source>
        <dbReference type="ARBA" id="ARBA00022723"/>
    </source>
</evidence>
<evidence type="ECO:0008006" key="12">
    <source>
        <dbReference type="Google" id="ProtNLM"/>
    </source>
</evidence>
<reference evidence="11" key="1">
    <citation type="submission" date="2021-01" db="EMBL/GenBank/DDBJ databases">
        <authorList>
            <person name="Corre E."/>
            <person name="Pelletier E."/>
            <person name="Niang G."/>
            <person name="Scheremetjew M."/>
            <person name="Finn R."/>
            <person name="Kale V."/>
            <person name="Holt S."/>
            <person name="Cochrane G."/>
            <person name="Meng A."/>
            <person name="Brown T."/>
            <person name="Cohen L."/>
        </authorList>
    </citation>
    <scope>NUCLEOTIDE SEQUENCE</scope>
    <source>
        <strain evidence="11">CCMP127</strain>
    </source>
</reference>
<proteinExistence type="predicted"/>
<evidence type="ECO:0000256" key="1">
    <source>
        <dbReference type="ARBA" id="ARBA00022679"/>
    </source>
</evidence>
<evidence type="ECO:0000256" key="7">
    <source>
        <dbReference type="PROSITE-ProRule" id="PRU00175"/>
    </source>
</evidence>
<dbReference type="PROSITE" id="PS50089">
    <property type="entry name" value="ZF_RING_2"/>
    <property type="match status" value="1"/>
</dbReference>
<evidence type="ECO:0000256" key="8">
    <source>
        <dbReference type="SAM" id="MobiDB-lite"/>
    </source>
</evidence>
<dbReference type="InterPro" id="IPR031127">
    <property type="entry name" value="E3_UB_ligase_RBR"/>
</dbReference>
<evidence type="ECO:0000256" key="4">
    <source>
        <dbReference type="ARBA" id="ARBA00022771"/>
    </source>
</evidence>
<keyword evidence="1" id="KW-0808">Transferase</keyword>
<dbReference type="GO" id="GO:0016567">
    <property type="term" value="P:protein ubiquitination"/>
    <property type="evidence" value="ECO:0007669"/>
    <property type="project" value="InterPro"/>
</dbReference>
<feature type="domain" description="RING-type" evidence="9">
    <location>
        <begin position="281"/>
        <end position="332"/>
    </location>
</feature>
<dbReference type="InterPro" id="IPR001841">
    <property type="entry name" value="Znf_RING"/>
</dbReference>
<feature type="region of interest" description="Disordered" evidence="8">
    <location>
        <begin position="122"/>
        <end position="146"/>
    </location>
</feature>
<evidence type="ECO:0000259" key="10">
    <source>
        <dbReference type="PROSITE" id="PS51873"/>
    </source>
</evidence>
<dbReference type="Pfam" id="PF13445">
    <property type="entry name" value="zf-RING_UBOX"/>
    <property type="match status" value="1"/>
</dbReference>
<dbReference type="InterPro" id="IPR027370">
    <property type="entry name" value="Znf-RING_euk"/>
</dbReference>
<feature type="domain" description="RING-type" evidence="10">
    <location>
        <begin position="277"/>
        <end position="519"/>
    </location>
</feature>
<dbReference type="InterPro" id="IPR013083">
    <property type="entry name" value="Znf_RING/FYVE/PHD"/>
</dbReference>
<keyword evidence="2" id="KW-0479">Metal-binding</keyword>
<feature type="compositionally biased region" description="Acidic residues" evidence="8">
    <location>
        <begin position="125"/>
        <end position="138"/>
    </location>
</feature>
<organism evidence="11">
    <name type="scientific">Amphora coffeiformis</name>
    <dbReference type="NCBI Taxonomy" id="265554"/>
    <lineage>
        <taxon>Eukaryota</taxon>
        <taxon>Sar</taxon>
        <taxon>Stramenopiles</taxon>
        <taxon>Ochrophyta</taxon>
        <taxon>Bacillariophyta</taxon>
        <taxon>Bacillariophyceae</taxon>
        <taxon>Bacillariophycidae</taxon>
        <taxon>Thalassiophysales</taxon>
        <taxon>Catenulaceae</taxon>
        <taxon>Amphora</taxon>
    </lineage>
</organism>
<dbReference type="InterPro" id="IPR044066">
    <property type="entry name" value="TRIAD_supradom"/>
</dbReference>
<sequence length="519" mass="59691">MMVSSAAAPNTLSAPIRRMDLGDPARPSPSQPTQPHSRPIPNHDWEATCSIYSDLDKQDELYLRNEKNAEAAETFIDIPITAERITFMRPIVPNKTYRVWTLPEKQAVLIWRLTFSYPVLGRGGEDEDDDDDDDDDDGAQQQEDALPRGVHVTLLSDYPHSFPLDQAQAWRTWIQEHLEKCLETDQMSYAVCAWMEHYAWDFFHLTHDEQNGYTVRTLADAGPTHYGTRTIVMSFPGPKLVQHLPNGRTQAVKDAADVVQEAPGWIHPVVLKRDVWLPEQCPICLEAFLKGDMKQTKCGHYVCEDCLTVYLRFKVEEIYTHRDNPFRCPITNCRQGLNITKFVQTYLTESLMGRVCAWMKDLKHPVCHSLPHCLSCKRNNTMRKEAIDSDIIYCDACNKRWCEWCLKRVKGSVHESKDCDASTCVYFCERYLAASDQARAKAEAKWPWIKVYAPSRLERDGAEAWLKANNGQQCPVCKVAVERSEGCFHMHCMCGAHFCYECGEELFYPFYGTHHCWTR</sequence>
<evidence type="ECO:0000256" key="6">
    <source>
        <dbReference type="ARBA" id="ARBA00022833"/>
    </source>
</evidence>
<dbReference type="Pfam" id="PF26200">
    <property type="entry name" value="Rcat_RNF216"/>
    <property type="match status" value="1"/>
</dbReference>
<evidence type="ECO:0000256" key="5">
    <source>
        <dbReference type="ARBA" id="ARBA00022786"/>
    </source>
</evidence>
<dbReference type="Gene3D" id="1.20.120.1750">
    <property type="match status" value="1"/>
</dbReference>
<dbReference type="GO" id="GO:0004842">
    <property type="term" value="F:ubiquitin-protein transferase activity"/>
    <property type="evidence" value="ECO:0007669"/>
    <property type="project" value="InterPro"/>
</dbReference>
<dbReference type="SUPFAM" id="SSF57850">
    <property type="entry name" value="RING/U-box"/>
    <property type="match status" value="2"/>
</dbReference>
<dbReference type="PANTHER" id="PTHR11685">
    <property type="entry name" value="RBR FAMILY RING FINGER AND IBR DOMAIN-CONTAINING"/>
    <property type="match status" value="1"/>
</dbReference>
<evidence type="ECO:0000313" key="11">
    <source>
        <dbReference type="EMBL" id="CAE0405152.1"/>
    </source>
</evidence>
<name>A0A7S3P4X4_9STRA</name>
<dbReference type="EMBL" id="HBIM01003713">
    <property type="protein sequence ID" value="CAE0405152.1"/>
    <property type="molecule type" value="Transcribed_RNA"/>
</dbReference>
<dbReference type="AlphaFoldDB" id="A0A7S3P4X4"/>
<dbReference type="GO" id="GO:0008270">
    <property type="term" value="F:zinc ion binding"/>
    <property type="evidence" value="ECO:0007669"/>
    <property type="project" value="UniProtKB-KW"/>
</dbReference>
<gene>
    <name evidence="11" type="ORF">ACOF00016_LOCUS3202</name>
</gene>
<keyword evidence="5" id="KW-0833">Ubl conjugation pathway</keyword>